<evidence type="ECO:0000313" key="1">
    <source>
        <dbReference type="EMBL" id="CAH9054164.1"/>
    </source>
</evidence>
<dbReference type="Proteomes" id="UP001152485">
    <property type="component" value="Unassembled WGS sequence"/>
</dbReference>
<comment type="caution">
    <text evidence="1">The sequence shown here is derived from an EMBL/GenBank/DDBJ whole genome shotgun (WGS) entry which is preliminary data.</text>
</comment>
<gene>
    <name evidence="1" type="ORF">PSECIP111951_00977</name>
</gene>
<protein>
    <submittedName>
        <fullName evidence="1">Uncharacterized protein</fullName>
    </submittedName>
</protein>
<name>A0ABM9GG76_9GAMM</name>
<accession>A0ABM9GG76</accession>
<organism evidence="1 2">
    <name type="scientific">Pseudoalteromonas holothuriae</name>
    <dbReference type="NCBI Taxonomy" id="2963714"/>
    <lineage>
        <taxon>Bacteria</taxon>
        <taxon>Pseudomonadati</taxon>
        <taxon>Pseudomonadota</taxon>
        <taxon>Gammaproteobacteria</taxon>
        <taxon>Alteromonadales</taxon>
        <taxon>Pseudoalteromonadaceae</taxon>
        <taxon>Pseudoalteromonas</taxon>
    </lineage>
</organism>
<sequence length="248" mass="28410">MSKHKKARNEQVIFRTREKTDRVSITLDTTNGTIHVPEADHNTMRVERSYERASGKPKVLSNVPAHQNSATLDVNTMLVKEYDYIMGIDTNTRIVNVQKFSICTYFFIMGEIQQFTDSGELPLSSGSFLICNPNEHINPERIGWYLSINHALKLPFDNGKGKLAVIVDSDKDHLPNINNQTKPYFQDNYLHKQLKFCYASDKDNDTLSGQLLKKCHISSSELMRNLTNEKITGLAKTETDFCDWYARL</sequence>
<evidence type="ECO:0000313" key="2">
    <source>
        <dbReference type="Proteomes" id="UP001152485"/>
    </source>
</evidence>
<dbReference type="RefSeq" id="WP_261592156.1">
    <property type="nucleotide sequence ID" value="NZ_CAMAPD010000003.1"/>
</dbReference>
<dbReference type="EMBL" id="CAMAPD010000003">
    <property type="protein sequence ID" value="CAH9054164.1"/>
    <property type="molecule type" value="Genomic_DNA"/>
</dbReference>
<reference evidence="1 2" key="1">
    <citation type="submission" date="2022-07" db="EMBL/GenBank/DDBJ databases">
        <authorList>
            <person name="Criscuolo A."/>
        </authorList>
    </citation>
    <scope>NUCLEOTIDE SEQUENCE [LARGE SCALE GENOMIC DNA]</scope>
    <source>
        <strain evidence="2">CIP 111951</strain>
    </source>
</reference>
<proteinExistence type="predicted"/>